<evidence type="ECO:0000313" key="1">
    <source>
        <dbReference type="EMBL" id="EFQ36615.1"/>
    </source>
</evidence>
<protein>
    <submittedName>
        <fullName evidence="1">Exo-1,3-beta-D-glucanase</fullName>
    </submittedName>
</protein>
<reference evidence="2" key="1">
    <citation type="journal article" date="2012" name="Nat. Genet.">
        <title>Lifestyle transitions in plant pathogenic Colletotrichum fungi deciphered by genome and transcriptome analyses.</title>
        <authorList>
            <person name="O'Connell R.J."/>
            <person name="Thon M.R."/>
            <person name="Hacquard S."/>
            <person name="Amyotte S.G."/>
            <person name="Kleemann J."/>
            <person name="Torres M.F."/>
            <person name="Damm U."/>
            <person name="Buiate E.A."/>
            <person name="Epstein L."/>
            <person name="Alkan N."/>
            <person name="Altmueller J."/>
            <person name="Alvarado-Balderrama L."/>
            <person name="Bauser C.A."/>
            <person name="Becker C."/>
            <person name="Birren B.W."/>
            <person name="Chen Z."/>
            <person name="Choi J."/>
            <person name="Crouch J.A."/>
            <person name="Duvick J.P."/>
            <person name="Farman M.A."/>
            <person name="Gan P."/>
            <person name="Heiman D."/>
            <person name="Henrissat B."/>
            <person name="Howard R.J."/>
            <person name="Kabbage M."/>
            <person name="Koch C."/>
            <person name="Kracher B."/>
            <person name="Kubo Y."/>
            <person name="Law A.D."/>
            <person name="Lebrun M.-H."/>
            <person name="Lee Y.-H."/>
            <person name="Miyara I."/>
            <person name="Moore N."/>
            <person name="Neumann U."/>
            <person name="Nordstroem K."/>
            <person name="Panaccione D.G."/>
            <person name="Panstruga R."/>
            <person name="Place M."/>
            <person name="Proctor R.H."/>
            <person name="Prusky D."/>
            <person name="Rech G."/>
            <person name="Reinhardt R."/>
            <person name="Rollins J.A."/>
            <person name="Rounsley S."/>
            <person name="Schardl C.L."/>
            <person name="Schwartz D.C."/>
            <person name="Shenoy N."/>
            <person name="Shirasu K."/>
            <person name="Sikhakolli U.R."/>
            <person name="Stueber K."/>
            <person name="Sukno S.A."/>
            <person name="Sweigard J.A."/>
            <person name="Takano Y."/>
            <person name="Takahara H."/>
            <person name="Trail F."/>
            <person name="van der Does H.C."/>
            <person name="Voll L.M."/>
            <person name="Will I."/>
            <person name="Young S."/>
            <person name="Zeng Q."/>
            <person name="Zhang J."/>
            <person name="Zhou S."/>
            <person name="Dickman M.B."/>
            <person name="Schulze-Lefert P."/>
            <person name="Ver Loren van Themaat E."/>
            <person name="Ma L.-J."/>
            <person name="Vaillancourt L.J."/>
        </authorList>
    </citation>
    <scope>NUCLEOTIDE SEQUENCE [LARGE SCALE GENOMIC DNA]</scope>
    <source>
        <strain evidence="2">M1.001 / M2 / FGSC 10212</strain>
    </source>
</reference>
<dbReference type="OrthoDB" id="5103327at2759"/>
<dbReference type="VEuPathDB" id="FungiDB:GLRG_11760"/>
<evidence type="ECO:0000313" key="2">
    <source>
        <dbReference type="Proteomes" id="UP000008782"/>
    </source>
</evidence>
<accession>E3R0H7</accession>
<sequence>METIEMLFLVRGATAGVILMEWNVTAASQGAAAMWDSHFRVGHRSRAEQDWVADYDNEKSIYNQPNCSSTQIFIARIVLFESRGPLWSYGGGSYYAVGLRLPVSRSGKIF</sequence>
<dbReference type="RefSeq" id="XP_008100635.1">
    <property type="nucleotide sequence ID" value="XM_008102444.1"/>
</dbReference>
<keyword evidence="2" id="KW-1185">Reference proteome</keyword>
<dbReference type="InterPro" id="IPR012334">
    <property type="entry name" value="Pectin_lyas_fold"/>
</dbReference>
<proteinExistence type="predicted"/>
<dbReference type="HOGENOM" id="CLU_2170882_0_0_1"/>
<dbReference type="AlphaFoldDB" id="E3R0H7"/>
<name>E3R0H7_COLGM</name>
<dbReference type="EMBL" id="GG697446">
    <property type="protein sequence ID" value="EFQ36615.1"/>
    <property type="molecule type" value="Genomic_DNA"/>
</dbReference>
<gene>
    <name evidence="1" type="ORF">GLRG_11760</name>
</gene>
<dbReference type="Gene3D" id="2.160.20.10">
    <property type="entry name" value="Single-stranded right-handed beta-helix, Pectin lyase-like"/>
    <property type="match status" value="1"/>
</dbReference>
<organism evidence="2">
    <name type="scientific">Colletotrichum graminicola (strain M1.001 / M2 / FGSC 10212)</name>
    <name type="common">Maize anthracnose fungus</name>
    <name type="synonym">Glomerella graminicola</name>
    <dbReference type="NCBI Taxonomy" id="645133"/>
    <lineage>
        <taxon>Eukaryota</taxon>
        <taxon>Fungi</taxon>
        <taxon>Dikarya</taxon>
        <taxon>Ascomycota</taxon>
        <taxon>Pezizomycotina</taxon>
        <taxon>Sordariomycetes</taxon>
        <taxon>Hypocreomycetidae</taxon>
        <taxon>Glomerellales</taxon>
        <taxon>Glomerellaceae</taxon>
        <taxon>Colletotrichum</taxon>
        <taxon>Colletotrichum graminicola species complex</taxon>
    </lineage>
</organism>
<dbReference type="STRING" id="645133.E3R0H7"/>
<dbReference type="Proteomes" id="UP000008782">
    <property type="component" value="Unassembled WGS sequence"/>
</dbReference>
<dbReference type="GeneID" id="24417124"/>